<dbReference type="SUPFAM" id="SSF51735">
    <property type="entry name" value="NAD(P)-binding Rossmann-fold domains"/>
    <property type="match status" value="1"/>
</dbReference>
<dbReference type="EMBL" id="QRDP01000004">
    <property type="protein sequence ID" value="RED15766.1"/>
    <property type="molecule type" value="Genomic_DNA"/>
</dbReference>
<dbReference type="Proteomes" id="UP000256310">
    <property type="component" value="Unassembled WGS sequence"/>
</dbReference>
<sequence length="309" mass="33043">MKILVTGGAGFVGSNLIARLNALGGHDIVVLDSEVLGSREAIADCDVAFIKGDIRDSDAVERALDGVDAVVHLAADTRVIPSISEPKFNFDVNVGGSLVVLEAMRRLGVNRIVNASTGGAIIGEAVPPVHEGMIPSPASPYGASKLAVEGYCSAYSASYGIKAASLRFSNVYGPRSWHKGSVVAHFIKQILKGETLIVYGDGEQTRDYVHAQDLSDGIVAALKSEATGPIQLGTGIGTPLNAIIAMLREISGRDFAVDYQPYRDGEIVHTWCDIGHARETLGYDPQIAVRDGLEESWRWFVDNRERLAL</sequence>
<dbReference type="OrthoDB" id="9801785at2"/>
<dbReference type="InterPro" id="IPR036291">
    <property type="entry name" value="NAD(P)-bd_dom_sf"/>
</dbReference>
<evidence type="ECO:0000313" key="4">
    <source>
        <dbReference type="EMBL" id="RED15766.1"/>
    </source>
</evidence>
<comment type="caution">
    <text evidence="4">The sequence shown here is derived from an EMBL/GenBank/DDBJ whole genome shotgun (WGS) entry which is preliminary data.</text>
</comment>
<feature type="domain" description="NAD-dependent epimerase/dehydratase" evidence="3">
    <location>
        <begin position="3"/>
        <end position="227"/>
    </location>
</feature>
<dbReference type="Pfam" id="PF01370">
    <property type="entry name" value="Epimerase"/>
    <property type="match status" value="1"/>
</dbReference>
<reference evidence="4 5" key="1">
    <citation type="submission" date="2018-07" db="EMBL/GenBank/DDBJ databases">
        <title>Genomic Encyclopedia of Type Strains, Phase IV (KMG-IV): sequencing the most valuable type-strain genomes for metagenomic binning, comparative biology and taxonomic classification.</title>
        <authorList>
            <person name="Goeker M."/>
        </authorList>
    </citation>
    <scope>NUCLEOTIDE SEQUENCE [LARGE SCALE GENOMIC DNA]</scope>
    <source>
        <strain evidence="4 5">DSM 26725</strain>
    </source>
</reference>
<keyword evidence="5" id="KW-1185">Reference proteome</keyword>
<proteinExistence type="inferred from homology"/>
<dbReference type="Gene3D" id="3.40.50.720">
    <property type="entry name" value="NAD(P)-binding Rossmann-like Domain"/>
    <property type="match status" value="1"/>
</dbReference>
<evidence type="ECO:0000259" key="3">
    <source>
        <dbReference type="Pfam" id="PF01370"/>
    </source>
</evidence>
<gene>
    <name evidence="4" type="ORF">DFR46_0772</name>
</gene>
<dbReference type="PANTHER" id="PTHR43000">
    <property type="entry name" value="DTDP-D-GLUCOSE 4,6-DEHYDRATASE-RELATED"/>
    <property type="match status" value="1"/>
</dbReference>
<dbReference type="AlphaFoldDB" id="A0A3D9FFA1"/>
<accession>A0A3D9FFA1</accession>
<comment type="similarity">
    <text evidence="2">Belongs to the NAD(P)-dependent epimerase/dehydratase family.</text>
</comment>
<dbReference type="InterPro" id="IPR001509">
    <property type="entry name" value="Epimerase_deHydtase"/>
</dbReference>
<organism evidence="4 5">
    <name type="scientific">Parasphingopyxis lamellibrachiae</name>
    <dbReference type="NCBI Taxonomy" id="680125"/>
    <lineage>
        <taxon>Bacteria</taxon>
        <taxon>Pseudomonadati</taxon>
        <taxon>Pseudomonadota</taxon>
        <taxon>Alphaproteobacteria</taxon>
        <taxon>Sphingomonadales</taxon>
        <taxon>Sphingomonadaceae</taxon>
        <taxon>Parasphingopyxis</taxon>
    </lineage>
</organism>
<evidence type="ECO:0000256" key="1">
    <source>
        <dbReference type="ARBA" id="ARBA00005125"/>
    </source>
</evidence>
<dbReference type="InterPro" id="IPR020904">
    <property type="entry name" value="Sc_DH/Rdtase_CS"/>
</dbReference>
<evidence type="ECO:0000313" key="5">
    <source>
        <dbReference type="Proteomes" id="UP000256310"/>
    </source>
</evidence>
<name>A0A3D9FFA1_9SPHN</name>
<comment type="pathway">
    <text evidence="1">Bacterial outer membrane biogenesis; LPS O-antigen biosynthesis.</text>
</comment>
<dbReference type="PROSITE" id="PS00061">
    <property type="entry name" value="ADH_SHORT"/>
    <property type="match status" value="1"/>
</dbReference>
<evidence type="ECO:0000256" key="2">
    <source>
        <dbReference type="ARBA" id="ARBA00007637"/>
    </source>
</evidence>
<dbReference type="RefSeq" id="WP_116235246.1">
    <property type="nucleotide sequence ID" value="NZ_QRDP01000004.1"/>
</dbReference>
<protein>
    <submittedName>
        <fullName evidence="4">UDP-glucose 4-epimerase</fullName>
    </submittedName>
</protein>